<sequence>MTIDTNQFMPTMAVPTIADFTLQQQVVPTARHNKPLSGRIKKVSKARRLAKAKEVALVKFDLAKARLALLESEPPLTGSPSQLVRFASKVGNAVVTLQELKCDECISELPVKYMHRISLSSRTGGLDYFMTGAQNLVFIAKLKGYPEELAMLFAYKALKCMGLLANDPLVSNYSSGCLRRLSLCSALVLGPTVAFLDEPMRGVDASSKPLVANALQRLKGLPAAVVVAESTLDWRLLEPAYDRIAIMAQGQFATIGPAPEILEAVARGYSARIKLKMFTSYRGRALNEDSSETDTESELELPGPSRKTHSDKSVIFATSLNDLKAEFLATFTTSTLCKEHLSMLFFIIEDEYKMERYSDMFRKLQALKEKYSDLIEDYYLSSVTVEDVFWRFQYEKGVTMDRVMSLTELASNSALASTSTTRS</sequence>
<evidence type="ECO:0000313" key="2">
    <source>
        <dbReference type="Proteomes" id="UP001231649"/>
    </source>
</evidence>
<accession>A0ACC2QHQ3</accession>
<dbReference type="Proteomes" id="UP001231649">
    <property type="component" value="Chromosome 18"/>
</dbReference>
<comment type="caution">
    <text evidence="1">The sequence shown here is derived from an EMBL/GenBank/DDBJ whole genome shotgun (WGS) entry which is preliminary data.</text>
</comment>
<protein>
    <submittedName>
        <fullName evidence="1">Uncharacterized protein</fullName>
    </submittedName>
</protein>
<proteinExistence type="predicted"/>
<evidence type="ECO:0000313" key="1">
    <source>
        <dbReference type="EMBL" id="KAJ8717453.1"/>
    </source>
</evidence>
<name>A0ACC2QHQ3_9NEOP</name>
<organism evidence="1 2">
    <name type="scientific">Mythimna loreyi</name>
    <dbReference type="NCBI Taxonomy" id="667449"/>
    <lineage>
        <taxon>Eukaryota</taxon>
        <taxon>Metazoa</taxon>
        <taxon>Ecdysozoa</taxon>
        <taxon>Arthropoda</taxon>
        <taxon>Hexapoda</taxon>
        <taxon>Insecta</taxon>
        <taxon>Pterygota</taxon>
        <taxon>Neoptera</taxon>
        <taxon>Endopterygota</taxon>
        <taxon>Lepidoptera</taxon>
        <taxon>Glossata</taxon>
        <taxon>Ditrysia</taxon>
        <taxon>Noctuoidea</taxon>
        <taxon>Noctuidae</taxon>
        <taxon>Noctuinae</taxon>
        <taxon>Hadenini</taxon>
        <taxon>Mythimna</taxon>
    </lineage>
</organism>
<keyword evidence="2" id="KW-1185">Reference proteome</keyword>
<gene>
    <name evidence="1" type="ORF">PYW08_005852</name>
</gene>
<reference evidence="1" key="1">
    <citation type="submission" date="2023-03" db="EMBL/GenBank/DDBJ databases">
        <title>Chromosome-level genomes of two armyworms, Mythimna separata and Mythimna loreyi, provide insights into the biosynthesis and reception of sex pheromones.</title>
        <authorList>
            <person name="Zhao H."/>
        </authorList>
    </citation>
    <scope>NUCLEOTIDE SEQUENCE</scope>
    <source>
        <strain evidence="1">BeijingLab</strain>
    </source>
</reference>
<dbReference type="EMBL" id="CM056794">
    <property type="protein sequence ID" value="KAJ8717453.1"/>
    <property type="molecule type" value="Genomic_DNA"/>
</dbReference>